<name>A0ABY8UGK4_TETOB</name>
<dbReference type="Gene3D" id="3.90.70.130">
    <property type="match status" value="1"/>
</dbReference>
<keyword evidence="6" id="KW-1185">Reference proteome</keyword>
<evidence type="ECO:0000256" key="3">
    <source>
        <dbReference type="SAM" id="MobiDB-lite"/>
    </source>
</evidence>
<dbReference type="Pfam" id="PF07910">
    <property type="entry name" value="Peptidase_C78"/>
    <property type="match status" value="1"/>
</dbReference>
<dbReference type="InterPro" id="IPR001878">
    <property type="entry name" value="Znf_CCHC"/>
</dbReference>
<keyword evidence="1" id="KW-0378">Hydrolase</keyword>
<dbReference type="PROSITE" id="PS50158">
    <property type="entry name" value="ZF_CCHC"/>
    <property type="match status" value="1"/>
</dbReference>
<evidence type="ECO:0000256" key="1">
    <source>
        <dbReference type="ARBA" id="ARBA00022801"/>
    </source>
</evidence>
<evidence type="ECO:0000259" key="4">
    <source>
        <dbReference type="PROSITE" id="PS50158"/>
    </source>
</evidence>
<dbReference type="InterPro" id="IPR012462">
    <property type="entry name" value="UFSP1/2_DUB_cat"/>
</dbReference>
<keyword evidence="2" id="KW-0863">Zinc-finger</keyword>
<dbReference type="SUPFAM" id="SSF57756">
    <property type="entry name" value="Retrovirus zinc finger-like domains"/>
    <property type="match status" value="1"/>
</dbReference>
<keyword evidence="2" id="KW-0479">Metal-binding</keyword>
<feature type="region of interest" description="Disordered" evidence="3">
    <location>
        <begin position="34"/>
        <end position="67"/>
    </location>
</feature>
<feature type="domain" description="CCHC-type" evidence="4">
    <location>
        <begin position="132"/>
        <end position="148"/>
    </location>
</feature>
<dbReference type="SMART" id="SM00343">
    <property type="entry name" value="ZnF_C2HC"/>
    <property type="match status" value="1"/>
</dbReference>
<keyword evidence="2" id="KW-0862">Zinc</keyword>
<proteinExistence type="predicted"/>
<evidence type="ECO:0000256" key="2">
    <source>
        <dbReference type="PROSITE-ProRule" id="PRU00047"/>
    </source>
</evidence>
<gene>
    <name evidence="5" type="ORF">OEZ85_005018</name>
</gene>
<feature type="compositionally biased region" description="Acidic residues" evidence="3">
    <location>
        <begin position="54"/>
        <end position="67"/>
    </location>
</feature>
<reference evidence="5 6" key="1">
    <citation type="submission" date="2023-05" db="EMBL/GenBank/DDBJ databases">
        <title>A 100% complete, gapless, phased diploid assembly of the Scenedesmus obliquus UTEX 3031 genome.</title>
        <authorList>
            <person name="Biondi T.C."/>
            <person name="Hanschen E.R."/>
            <person name="Kwon T."/>
            <person name="Eng W."/>
            <person name="Kruse C.P.S."/>
            <person name="Koehler S.I."/>
            <person name="Kunde Y."/>
            <person name="Gleasner C.D."/>
            <person name="You Mak K.T."/>
            <person name="Polle J."/>
            <person name="Hovde B.T."/>
            <person name="Starkenburg S.R."/>
        </authorList>
    </citation>
    <scope>NUCLEOTIDE SEQUENCE [LARGE SCALE GENOMIC DNA]</scope>
    <source>
        <strain evidence="5 6">DOE0152z</strain>
    </source>
</reference>
<accession>A0ABY8UGK4</accession>
<evidence type="ECO:0000313" key="5">
    <source>
        <dbReference type="EMBL" id="WIA20638.1"/>
    </source>
</evidence>
<evidence type="ECO:0000313" key="6">
    <source>
        <dbReference type="Proteomes" id="UP001244341"/>
    </source>
</evidence>
<organism evidence="5 6">
    <name type="scientific">Tetradesmus obliquus</name>
    <name type="common">Green alga</name>
    <name type="synonym">Acutodesmus obliquus</name>
    <dbReference type="NCBI Taxonomy" id="3088"/>
    <lineage>
        <taxon>Eukaryota</taxon>
        <taxon>Viridiplantae</taxon>
        <taxon>Chlorophyta</taxon>
        <taxon>core chlorophytes</taxon>
        <taxon>Chlorophyceae</taxon>
        <taxon>CS clade</taxon>
        <taxon>Sphaeropleales</taxon>
        <taxon>Scenedesmaceae</taxon>
        <taxon>Tetradesmus</taxon>
    </lineage>
</organism>
<dbReference type="Gene3D" id="4.10.60.10">
    <property type="entry name" value="Zinc finger, CCHC-type"/>
    <property type="match status" value="1"/>
</dbReference>
<feature type="compositionally biased region" description="Low complexity" evidence="3">
    <location>
        <begin position="34"/>
        <end position="50"/>
    </location>
</feature>
<protein>
    <recommendedName>
        <fullName evidence="4">CCHC-type domain-containing protein</fullName>
    </recommendedName>
</protein>
<sequence length="360" mass="39595">MDNDDLVSCPICSLFCSQSEIEAHVALHFEDEPPAAAAAQQPQQQHQHAAVHIDDDDEDDEDGYLDDGDEQKVYCSAGCGALLSLHELDSHEEAHRLQEMEQRQFEMQQQDVDQEHQQLQMKFGFSDKRPGKCFRCGQAGHWSVECPSNPQRQQARPQERLPSMPAQLTTLQQPDAHAELHSVDVIPLLQACFEAQPKPHSVALLSAAGVVVWCVWLLQACFEAQPKPHSMVLLSGPVGFHSGSGQADSGWGCGFRNIQMQVSHQLMRGNADVRAALFGGCDFVPDVASLQAWLEAAWAAGFDAGGAAMFGGSVQCSRKWVGTTEAAALLRYLGCRAQLVEFLGHKAAHQVHIQHKQQQF</sequence>
<dbReference type="Proteomes" id="UP001244341">
    <property type="component" value="Chromosome 12b"/>
</dbReference>
<dbReference type="Pfam" id="PF00098">
    <property type="entry name" value="zf-CCHC"/>
    <property type="match status" value="1"/>
</dbReference>
<dbReference type="InterPro" id="IPR036875">
    <property type="entry name" value="Znf_CCHC_sf"/>
</dbReference>
<dbReference type="EMBL" id="CP126219">
    <property type="protein sequence ID" value="WIA20638.1"/>
    <property type="molecule type" value="Genomic_DNA"/>
</dbReference>